<dbReference type="GO" id="GO:0005886">
    <property type="term" value="C:plasma membrane"/>
    <property type="evidence" value="ECO:0007669"/>
    <property type="project" value="UniProtKB-SubCell"/>
</dbReference>
<sequence length="309" mass="32632">MLTLIVRRLLAGVFVLWGAATLIFLVVRVAPGDPAVVMLGPDAEPDQIAAMRIRLGLDQSILVQYWDYLGRSLHLDFGDSYRLATSAFDAVLSRLPATIDLTLTAAVISVVAGLVLGSAAGIRAGSRQDRLVTTLTIVLQSFPTFWVGIMLILVFAVGLRLLPSSGAQSLSSLILPAVTLAFPFTAIVARVTRSGIAEAMGEQYVQTALSKGLTRRQVLTGHALRNALIPVTTVVGLQVGALLGGAVVVENVFAWPGLGTLIVESVGNRDYAVVQAATLTIAAIIVVLNLATDVLYAQLDPRIRTAAAR</sequence>
<dbReference type="Pfam" id="PF19300">
    <property type="entry name" value="BPD_transp_1_N"/>
    <property type="match status" value="1"/>
</dbReference>
<feature type="transmembrane region" description="Helical" evidence="7">
    <location>
        <begin position="273"/>
        <end position="296"/>
    </location>
</feature>
<feature type="transmembrane region" description="Helical" evidence="7">
    <location>
        <begin position="170"/>
        <end position="191"/>
    </location>
</feature>
<dbReference type="SUPFAM" id="SSF161098">
    <property type="entry name" value="MetI-like"/>
    <property type="match status" value="1"/>
</dbReference>
<dbReference type="Pfam" id="PF00528">
    <property type="entry name" value="BPD_transp_1"/>
    <property type="match status" value="1"/>
</dbReference>
<gene>
    <name evidence="9" type="ORF">HDA39_007344</name>
</gene>
<evidence type="ECO:0000256" key="2">
    <source>
        <dbReference type="ARBA" id="ARBA00022448"/>
    </source>
</evidence>
<dbReference type="Proteomes" id="UP000549971">
    <property type="component" value="Unassembled WGS sequence"/>
</dbReference>
<keyword evidence="10" id="KW-1185">Reference proteome</keyword>
<evidence type="ECO:0000313" key="10">
    <source>
        <dbReference type="Proteomes" id="UP000549971"/>
    </source>
</evidence>
<dbReference type="InterPro" id="IPR000515">
    <property type="entry name" value="MetI-like"/>
</dbReference>
<proteinExistence type="inferred from homology"/>
<comment type="subcellular location">
    <subcellularLocation>
        <location evidence="1 7">Cell membrane</location>
        <topology evidence="1 7">Multi-pass membrane protein</topology>
    </subcellularLocation>
</comment>
<dbReference type="PANTHER" id="PTHR43163">
    <property type="entry name" value="DIPEPTIDE TRANSPORT SYSTEM PERMEASE PROTEIN DPPB-RELATED"/>
    <property type="match status" value="1"/>
</dbReference>
<evidence type="ECO:0000256" key="1">
    <source>
        <dbReference type="ARBA" id="ARBA00004651"/>
    </source>
</evidence>
<evidence type="ECO:0000313" key="9">
    <source>
        <dbReference type="EMBL" id="MBB5840610.1"/>
    </source>
</evidence>
<keyword evidence="4 7" id="KW-0812">Transmembrane</keyword>
<feature type="domain" description="ABC transmembrane type-1" evidence="8">
    <location>
        <begin position="95"/>
        <end position="292"/>
    </location>
</feature>
<evidence type="ECO:0000256" key="5">
    <source>
        <dbReference type="ARBA" id="ARBA00022989"/>
    </source>
</evidence>
<evidence type="ECO:0000256" key="3">
    <source>
        <dbReference type="ARBA" id="ARBA00022475"/>
    </source>
</evidence>
<keyword evidence="6 7" id="KW-0472">Membrane</keyword>
<accession>A0A7W9JF32</accession>
<comment type="similarity">
    <text evidence="7">Belongs to the binding-protein-dependent transport system permease family.</text>
</comment>
<dbReference type="GO" id="GO:0071916">
    <property type="term" value="F:dipeptide transmembrane transporter activity"/>
    <property type="evidence" value="ECO:0007669"/>
    <property type="project" value="TreeGrafter"/>
</dbReference>
<dbReference type="CDD" id="cd06261">
    <property type="entry name" value="TM_PBP2"/>
    <property type="match status" value="1"/>
</dbReference>
<name>A0A7W9JF32_9ACTN</name>
<evidence type="ECO:0000256" key="4">
    <source>
        <dbReference type="ARBA" id="ARBA00022692"/>
    </source>
</evidence>
<keyword evidence="2 7" id="KW-0813">Transport</keyword>
<feature type="transmembrane region" description="Helical" evidence="7">
    <location>
        <begin position="227"/>
        <end position="253"/>
    </location>
</feature>
<dbReference type="RefSeq" id="WP_184803089.1">
    <property type="nucleotide sequence ID" value="NZ_JACHMY010000001.1"/>
</dbReference>
<dbReference type="AlphaFoldDB" id="A0A7W9JF32"/>
<dbReference type="InterPro" id="IPR045621">
    <property type="entry name" value="BPD_transp_1_N"/>
</dbReference>
<protein>
    <submittedName>
        <fullName evidence="9">Peptide/nickel transport system permease protein</fullName>
    </submittedName>
</protein>
<keyword evidence="3" id="KW-1003">Cell membrane</keyword>
<comment type="caution">
    <text evidence="9">The sequence shown here is derived from an EMBL/GenBank/DDBJ whole genome shotgun (WGS) entry which is preliminary data.</text>
</comment>
<feature type="transmembrane region" description="Helical" evidence="7">
    <location>
        <begin position="134"/>
        <end position="158"/>
    </location>
</feature>
<dbReference type="PROSITE" id="PS50928">
    <property type="entry name" value="ABC_TM1"/>
    <property type="match status" value="1"/>
</dbReference>
<dbReference type="PANTHER" id="PTHR43163:SF6">
    <property type="entry name" value="DIPEPTIDE TRANSPORT SYSTEM PERMEASE PROTEIN DPPB-RELATED"/>
    <property type="match status" value="1"/>
</dbReference>
<evidence type="ECO:0000256" key="6">
    <source>
        <dbReference type="ARBA" id="ARBA00023136"/>
    </source>
</evidence>
<feature type="transmembrane region" description="Helical" evidence="7">
    <location>
        <begin position="101"/>
        <end position="122"/>
    </location>
</feature>
<organism evidence="9 10">
    <name type="scientific">Kribbella italica</name>
    <dbReference type="NCBI Taxonomy" id="1540520"/>
    <lineage>
        <taxon>Bacteria</taxon>
        <taxon>Bacillati</taxon>
        <taxon>Actinomycetota</taxon>
        <taxon>Actinomycetes</taxon>
        <taxon>Propionibacteriales</taxon>
        <taxon>Kribbellaceae</taxon>
        <taxon>Kribbella</taxon>
    </lineage>
</organism>
<evidence type="ECO:0000259" key="8">
    <source>
        <dbReference type="PROSITE" id="PS50928"/>
    </source>
</evidence>
<evidence type="ECO:0000256" key="7">
    <source>
        <dbReference type="RuleBase" id="RU363032"/>
    </source>
</evidence>
<dbReference type="InterPro" id="IPR035906">
    <property type="entry name" value="MetI-like_sf"/>
</dbReference>
<keyword evidence="5 7" id="KW-1133">Transmembrane helix</keyword>
<dbReference type="Gene3D" id="1.10.3720.10">
    <property type="entry name" value="MetI-like"/>
    <property type="match status" value="1"/>
</dbReference>
<reference evidence="9 10" key="1">
    <citation type="submission" date="2020-08" db="EMBL/GenBank/DDBJ databases">
        <title>Sequencing the genomes of 1000 actinobacteria strains.</title>
        <authorList>
            <person name="Klenk H.-P."/>
        </authorList>
    </citation>
    <scope>NUCLEOTIDE SEQUENCE [LARGE SCALE GENOMIC DNA]</scope>
    <source>
        <strain evidence="9 10">DSM 28967</strain>
    </source>
</reference>
<dbReference type="EMBL" id="JACHMY010000001">
    <property type="protein sequence ID" value="MBB5840610.1"/>
    <property type="molecule type" value="Genomic_DNA"/>
</dbReference>